<keyword evidence="5" id="KW-0472">Membrane</keyword>
<dbReference type="AlphaFoldDB" id="A0ABD3V670"/>
<dbReference type="EMBL" id="JBJQND010000013">
    <property type="protein sequence ID" value="KAL3857121.1"/>
    <property type="molecule type" value="Genomic_DNA"/>
</dbReference>
<accession>A0ABD3V670</accession>
<dbReference type="Gene3D" id="2.10.90.10">
    <property type="entry name" value="Cystine-knot cytokines"/>
    <property type="match status" value="1"/>
</dbReference>
<gene>
    <name evidence="6" type="ORF">ACJMK2_011816</name>
</gene>
<evidence type="ECO:0000256" key="1">
    <source>
        <dbReference type="ARBA" id="ARBA00004613"/>
    </source>
</evidence>
<name>A0ABD3V670_SINWO</name>
<dbReference type="InterPro" id="IPR029034">
    <property type="entry name" value="Cystine-knot_cytokine"/>
</dbReference>
<evidence type="ECO:0000256" key="4">
    <source>
        <dbReference type="ARBA" id="ARBA00022729"/>
    </source>
</evidence>
<dbReference type="SUPFAM" id="SSF57501">
    <property type="entry name" value="Cystine-knot cytokines"/>
    <property type="match status" value="1"/>
</dbReference>
<feature type="transmembrane region" description="Helical" evidence="5">
    <location>
        <begin position="12"/>
        <end position="29"/>
    </location>
</feature>
<protein>
    <submittedName>
        <fullName evidence="6">Uncharacterized protein</fullName>
    </submittedName>
</protein>
<comment type="caution">
    <text evidence="6">The sequence shown here is derived from an EMBL/GenBank/DDBJ whole genome shotgun (WGS) entry which is preliminary data.</text>
</comment>
<evidence type="ECO:0000256" key="2">
    <source>
        <dbReference type="ARBA" id="ARBA00007236"/>
    </source>
</evidence>
<reference evidence="6 7" key="1">
    <citation type="submission" date="2024-11" db="EMBL/GenBank/DDBJ databases">
        <title>Chromosome-level genome assembly of the freshwater bivalve Anodonta woodiana.</title>
        <authorList>
            <person name="Chen X."/>
        </authorList>
    </citation>
    <scope>NUCLEOTIDE SEQUENCE [LARGE SCALE GENOMIC DNA]</scope>
    <source>
        <strain evidence="6">MN2024</strain>
        <tissue evidence="6">Gills</tissue>
    </source>
</reference>
<dbReference type="Proteomes" id="UP001634394">
    <property type="component" value="Unassembled WGS sequence"/>
</dbReference>
<comment type="similarity">
    <text evidence="2">Belongs to the IL-17 family.</text>
</comment>
<keyword evidence="5" id="KW-0812">Transmembrane</keyword>
<dbReference type="Pfam" id="PF06083">
    <property type="entry name" value="IL17"/>
    <property type="match status" value="1"/>
</dbReference>
<keyword evidence="3" id="KW-0964">Secreted</keyword>
<organism evidence="6 7">
    <name type="scientific">Sinanodonta woodiana</name>
    <name type="common">Chinese pond mussel</name>
    <name type="synonym">Anodonta woodiana</name>
    <dbReference type="NCBI Taxonomy" id="1069815"/>
    <lineage>
        <taxon>Eukaryota</taxon>
        <taxon>Metazoa</taxon>
        <taxon>Spiralia</taxon>
        <taxon>Lophotrochozoa</taxon>
        <taxon>Mollusca</taxon>
        <taxon>Bivalvia</taxon>
        <taxon>Autobranchia</taxon>
        <taxon>Heteroconchia</taxon>
        <taxon>Palaeoheterodonta</taxon>
        <taxon>Unionida</taxon>
        <taxon>Unionoidea</taxon>
        <taxon>Unionidae</taxon>
        <taxon>Unioninae</taxon>
        <taxon>Sinanodonta</taxon>
    </lineage>
</organism>
<keyword evidence="4" id="KW-0732">Signal</keyword>
<sequence length="199" mass="23444">MQGQSNLTRRPNLIVGIFLLQLVIVYLPRCTAFQFFTCKEPLNYSELILNEFLRFINNPTFKRIDYTFFTIHEVYKNSLENKRSYRKYIDYRTWISGNRQCGKRSHESSNDAEPMHITATCPWYFELDYDPLRIPSNVARAKCSCKTCEQNEGVCVEVMSYMPVVRKVCNISVTRPEEMEFEYHADVEEVPVGCSCRLR</sequence>
<evidence type="ECO:0000256" key="5">
    <source>
        <dbReference type="SAM" id="Phobius"/>
    </source>
</evidence>
<evidence type="ECO:0000313" key="7">
    <source>
        <dbReference type="Proteomes" id="UP001634394"/>
    </source>
</evidence>
<dbReference type="GO" id="GO:0005576">
    <property type="term" value="C:extracellular region"/>
    <property type="evidence" value="ECO:0007669"/>
    <property type="project" value="UniProtKB-SubCell"/>
</dbReference>
<keyword evidence="5" id="KW-1133">Transmembrane helix</keyword>
<dbReference type="InterPro" id="IPR010345">
    <property type="entry name" value="IL-17_fam"/>
</dbReference>
<proteinExistence type="inferred from homology"/>
<evidence type="ECO:0000256" key="3">
    <source>
        <dbReference type="ARBA" id="ARBA00022525"/>
    </source>
</evidence>
<comment type="subcellular location">
    <subcellularLocation>
        <location evidence="1">Secreted</location>
    </subcellularLocation>
</comment>
<evidence type="ECO:0000313" key="6">
    <source>
        <dbReference type="EMBL" id="KAL3857121.1"/>
    </source>
</evidence>
<keyword evidence="7" id="KW-1185">Reference proteome</keyword>